<accession>A0ABY4GQ28</accession>
<dbReference type="InterPro" id="IPR029068">
    <property type="entry name" value="Glyas_Bleomycin-R_OHBP_Dase"/>
</dbReference>
<dbReference type="SUPFAM" id="SSF54593">
    <property type="entry name" value="Glyoxalase/Bleomycin resistance protein/Dihydroxybiphenyl dioxygenase"/>
    <property type="match status" value="1"/>
</dbReference>
<reference evidence="2 3" key="1">
    <citation type="submission" date="2022-04" db="EMBL/GenBank/DDBJ databases">
        <title>Gracilibacillus sp. isolated from saltern.</title>
        <authorList>
            <person name="Won M."/>
            <person name="Lee C.-M."/>
            <person name="Woen H.-Y."/>
            <person name="Kwon S.-W."/>
        </authorList>
    </citation>
    <scope>NUCLEOTIDE SEQUENCE [LARGE SCALE GENOMIC DNA]</scope>
    <source>
        <strain evidence="2 3">SSPM10-3</strain>
    </source>
</reference>
<dbReference type="Proteomes" id="UP000831537">
    <property type="component" value="Chromosome"/>
</dbReference>
<dbReference type="Gene3D" id="3.10.180.10">
    <property type="entry name" value="2,3-Dihydroxybiphenyl 1,2-Dioxygenase, domain 1"/>
    <property type="match status" value="1"/>
</dbReference>
<proteinExistence type="predicted"/>
<dbReference type="PANTHER" id="PTHR33990:SF1">
    <property type="entry name" value="PROTEIN YJDN"/>
    <property type="match status" value="1"/>
</dbReference>
<evidence type="ECO:0000313" key="2">
    <source>
        <dbReference type="EMBL" id="UOQ86457.1"/>
    </source>
</evidence>
<name>A0ABY4GQ28_9BACI</name>
<dbReference type="InterPro" id="IPR028973">
    <property type="entry name" value="PhnB-like"/>
</dbReference>
<sequence>MPINPYLMLNGNAREAIHLYEEAFQTKADSVQTYGDMPGETSNIPVEANALILHARIEVDGTPIMISDVMPDSSFVQGNNINLTLVSSDADFITHAYNILKQNGQIEMELQETFWTKYFAKLVDQFGVQWQLSVE</sequence>
<organism evidence="2 3">
    <name type="scientific">Gracilibacillus salinarum</name>
    <dbReference type="NCBI Taxonomy" id="2932255"/>
    <lineage>
        <taxon>Bacteria</taxon>
        <taxon>Bacillati</taxon>
        <taxon>Bacillota</taxon>
        <taxon>Bacilli</taxon>
        <taxon>Bacillales</taxon>
        <taxon>Bacillaceae</taxon>
        <taxon>Gracilibacillus</taxon>
    </lineage>
</organism>
<keyword evidence="3" id="KW-1185">Reference proteome</keyword>
<dbReference type="EMBL" id="CP095071">
    <property type="protein sequence ID" value="UOQ86457.1"/>
    <property type="molecule type" value="Genomic_DNA"/>
</dbReference>
<protein>
    <submittedName>
        <fullName evidence="2">VOC family protein</fullName>
    </submittedName>
</protein>
<gene>
    <name evidence="2" type="ORF">MUN87_06105</name>
</gene>
<dbReference type="CDD" id="cd06588">
    <property type="entry name" value="PhnB_like"/>
    <property type="match status" value="1"/>
</dbReference>
<evidence type="ECO:0000259" key="1">
    <source>
        <dbReference type="Pfam" id="PF06983"/>
    </source>
</evidence>
<dbReference type="RefSeq" id="WP_244746825.1">
    <property type="nucleotide sequence ID" value="NZ_CP095071.1"/>
</dbReference>
<dbReference type="Pfam" id="PF06983">
    <property type="entry name" value="3-dmu-9_3-mt"/>
    <property type="match status" value="1"/>
</dbReference>
<feature type="domain" description="PhnB-like" evidence="1">
    <location>
        <begin position="3"/>
        <end position="132"/>
    </location>
</feature>
<dbReference type="PANTHER" id="PTHR33990">
    <property type="entry name" value="PROTEIN YJDN-RELATED"/>
    <property type="match status" value="1"/>
</dbReference>
<evidence type="ECO:0000313" key="3">
    <source>
        <dbReference type="Proteomes" id="UP000831537"/>
    </source>
</evidence>